<protein>
    <submittedName>
        <fullName evidence="3">L-fuconolactonase</fullName>
        <ecNumber evidence="3">3.1.1.-</ecNumber>
    </submittedName>
</protein>
<accession>A0A852T576</accession>
<keyword evidence="4" id="KW-1185">Reference proteome</keyword>
<dbReference type="InterPro" id="IPR006680">
    <property type="entry name" value="Amidohydro-rel"/>
</dbReference>
<dbReference type="AlphaFoldDB" id="A0A852T576"/>
<proteinExistence type="inferred from homology"/>
<reference evidence="3 4" key="1">
    <citation type="submission" date="2020-07" db="EMBL/GenBank/DDBJ databases">
        <title>Sequencing the genomes of 1000 actinobacteria strains.</title>
        <authorList>
            <person name="Klenk H.-P."/>
        </authorList>
    </citation>
    <scope>NUCLEOTIDE SEQUENCE [LARGE SCALE GENOMIC DNA]</scope>
    <source>
        <strain evidence="3 4">DSM 23871</strain>
    </source>
</reference>
<dbReference type="Proteomes" id="UP000589620">
    <property type="component" value="Unassembled WGS sequence"/>
</dbReference>
<dbReference type="PANTHER" id="PTHR43569">
    <property type="entry name" value="AMIDOHYDROLASE"/>
    <property type="match status" value="1"/>
</dbReference>
<keyword evidence="3" id="KW-0378">Hydrolase</keyword>
<evidence type="ECO:0000259" key="2">
    <source>
        <dbReference type="Pfam" id="PF04909"/>
    </source>
</evidence>
<organism evidence="3 4">
    <name type="scientific">Leifsonia soli</name>
    <dbReference type="NCBI Taxonomy" id="582665"/>
    <lineage>
        <taxon>Bacteria</taxon>
        <taxon>Bacillati</taxon>
        <taxon>Actinomycetota</taxon>
        <taxon>Actinomycetes</taxon>
        <taxon>Micrococcales</taxon>
        <taxon>Microbacteriaceae</taxon>
        <taxon>Leifsonia</taxon>
    </lineage>
</organism>
<sequence>MTVDAHLHLWDLEHGTYSWLSDAVAPINRTFALAEAEPQLREAGVDRVVLVQAAGTLEDSAAMFAVAAESPLVAGVVAWVDLLDPDRVGEQLDRWAEAGPLVGIRHLIHDEPDPDWLAREPVRRSLAVLADRGLSFDVIGVLPRHLEHAVALADELPELRLVIDHLGTPPVGSEPGEWGRLMGELGRRPNVVAKLSGLTTLGPSDRASADDLRPYVEHALDVFGPSRLLFGGDWPVSTLATPYAETMATTRALLDPLTPAERDEVLSGTARRAYRLP</sequence>
<comment type="caution">
    <text evidence="3">The sequence shown here is derived from an EMBL/GenBank/DDBJ whole genome shotgun (WGS) entry which is preliminary data.</text>
</comment>
<name>A0A852T576_9MICO</name>
<comment type="similarity">
    <text evidence="1">Belongs to the metallo-dependent hydrolases superfamily.</text>
</comment>
<dbReference type="PANTHER" id="PTHR43569:SF2">
    <property type="entry name" value="AMIDOHYDROLASE-RELATED DOMAIN-CONTAINING PROTEIN"/>
    <property type="match status" value="1"/>
</dbReference>
<gene>
    <name evidence="3" type="ORF">BJ963_003494</name>
</gene>
<evidence type="ECO:0000256" key="1">
    <source>
        <dbReference type="ARBA" id="ARBA00038310"/>
    </source>
</evidence>
<dbReference type="Pfam" id="PF04909">
    <property type="entry name" value="Amidohydro_2"/>
    <property type="match status" value="1"/>
</dbReference>
<evidence type="ECO:0000313" key="4">
    <source>
        <dbReference type="Proteomes" id="UP000589620"/>
    </source>
</evidence>
<dbReference type="EMBL" id="JACCBJ010000001">
    <property type="protein sequence ID" value="NYD75975.1"/>
    <property type="molecule type" value="Genomic_DNA"/>
</dbReference>
<dbReference type="InterPro" id="IPR052350">
    <property type="entry name" value="Metallo-dep_Lactonases"/>
</dbReference>
<dbReference type="GO" id="GO:0016787">
    <property type="term" value="F:hydrolase activity"/>
    <property type="evidence" value="ECO:0007669"/>
    <property type="project" value="UniProtKB-KW"/>
</dbReference>
<dbReference type="InterPro" id="IPR032466">
    <property type="entry name" value="Metal_Hydrolase"/>
</dbReference>
<feature type="domain" description="Amidohydrolase-related" evidence="2">
    <location>
        <begin position="3"/>
        <end position="276"/>
    </location>
</feature>
<dbReference type="SUPFAM" id="SSF51556">
    <property type="entry name" value="Metallo-dependent hydrolases"/>
    <property type="match status" value="1"/>
</dbReference>
<dbReference type="EC" id="3.1.1.-" evidence="3"/>
<dbReference type="RefSeq" id="WP_179457740.1">
    <property type="nucleotide sequence ID" value="NZ_BAAAPX010000001.1"/>
</dbReference>
<dbReference type="Gene3D" id="3.20.20.140">
    <property type="entry name" value="Metal-dependent hydrolases"/>
    <property type="match status" value="1"/>
</dbReference>
<evidence type="ECO:0000313" key="3">
    <source>
        <dbReference type="EMBL" id="NYD75975.1"/>
    </source>
</evidence>